<organism evidence="2 3">
    <name type="scientific">Actinophytocola oryzae</name>
    <dbReference type="NCBI Taxonomy" id="502181"/>
    <lineage>
        <taxon>Bacteria</taxon>
        <taxon>Bacillati</taxon>
        <taxon>Actinomycetota</taxon>
        <taxon>Actinomycetes</taxon>
        <taxon>Pseudonocardiales</taxon>
        <taxon>Pseudonocardiaceae</taxon>
    </lineage>
</organism>
<accession>A0A4R7W2Q4</accession>
<keyword evidence="3" id="KW-1185">Reference proteome</keyword>
<sequence>MTDHMNPLTRRRFLTWTGVAAAGALAVGATQVDWDTLLSAAADDPLDPSDGVLVVVTLYGGNDGLNTVVPAADAAYQKARPDLAYQPNEVLDLGDGLGLNPGMKGLKGLWDDHKLAVVRGVGYPKPDHSHFRSMAIWQTASPDTSVSTGWLGRWLDATGGDPLHALAVDPVLPPLLAGATTAAAALPAGGLMLPKGDLGTAFSALGSSSRGEEHWRASVAKSIADLHESARVLGGAAAPDEEADEDEDRNKGASAGGSGGLAGQLDVVARLIEAGVPTRAYSVSLGGFDTHADERGTQERLLKELDAALTPFATRLARTDRGKQAVVLVYSEFGRRVGGNASDGTDHGTAGPVLVLGDRVNGGFHGEQPSLTDLDNGDLRSTTDFRDVYATMLGDVLGTDPGKVLTGHDTRMDGLLRV</sequence>
<dbReference type="InterPro" id="IPR006311">
    <property type="entry name" value="TAT_signal"/>
</dbReference>
<dbReference type="PROSITE" id="PS51318">
    <property type="entry name" value="TAT"/>
    <property type="match status" value="1"/>
</dbReference>
<evidence type="ECO:0000313" key="2">
    <source>
        <dbReference type="EMBL" id="TDV56298.1"/>
    </source>
</evidence>
<feature type="region of interest" description="Disordered" evidence="1">
    <location>
        <begin position="236"/>
        <end position="259"/>
    </location>
</feature>
<proteinExistence type="predicted"/>
<protein>
    <submittedName>
        <fullName evidence="2">Uncharacterized protein (DUF1501 family)</fullName>
    </submittedName>
</protein>
<dbReference type="RefSeq" id="WP_133901555.1">
    <property type="nucleotide sequence ID" value="NZ_SOCP01000002.1"/>
</dbReference>
<gene>
    <name evidence="2" type="ORF">CLV71_102364</name>
</gene>
<dbReference type="PANTHER" id="PTHR43737:SF1">
    <property type="entry name" value="DUF1501 DOMAIN-CONTAINING PROTEIN"/>
    <property type="match status" value="1"/>
</dbReference>
<evidence type="ECO:0000256" key="1">
    <source>
        <dbReference type="SAM" id="MobiDB-lite"/>
    </source>
</evidence>
<evidence type="ECO:0000313" key="3">
    <source>
        <dbReference type="Proteomes" id="UP000294927"/>
    </source>
</evidence>
<dbReference type="PANTHER" id="PTHR43737">
    <property type="entry name" value="BLL7424 PROTEIN"/>
    <property type="match status" value="1"/>
</dbReference>
<name>A0A4R7W2Q4_9PSEU</name>
<dbReference type="Proteomes" id="UP000294927">
    <property type="component" value="Unassembled WGS sequence"/>
</dbReference>
<dbReference type="InterPro" id="IPR010869">
    <property type="entry name" value="DUF1501"/>
</dbReference>
<dbReference type="OrthoDB" id="9779968at2"/>
<reference evidence="2 3" key="1">
    <citation type="submission" date="2019-03" db="EMBL/GenBank/DDBJ databases">
        <title>Genomic Encyclopedia of Archaeal and Bacterial Type Strains, Phase II (KMG-II): from individual species to whole genera.</title>
        <authorList>
            <person name="Goeker M."/>
        </authorList>
    </citation>
    <scope>NUCLEOTIDE SEQUENCE [LARGE SCALE GENOMIC DNA]</scope>
    <source>
        <strain evidence="2 3">DSM 45499</strain>
    </source>
</reference>
<dbReference type="EMBL" id="SOCP01000002">
    <property type="protein sequence ID" value="TDV56298.1"/>
    <property type="molecule type" value="Genomic_DNA"/>
</dbReference>
<dbReference type="AlphaFoldDB" id="A0A4R7W2Q4"/>
<dbReference type="Pfam" id="PF07394">
    <property type="entry name" value="DUF1501"/>
    <property type="match status" value="1"/>
</dbReference>
<comment type="caution">
    <text evidence="2">The sequence shown here is derived from an EMBL/GenBank/DDBJ whole genome shotgun (WGS) entry which is preliminary data.</text>
</comment>